<name>A0ABW8RCP6_9BACI</name>
<feature type="transmembrane region" description="Helical" evidence="1">
    <location>
        <begin position="29"/>
        <end position="50"/>
    </location>
</feature>
<accession>A0ABW8RCP6</accession>
<dbReference type="EMBL" id="JBJHQH010000002">
    <property type="protein sequence ID" value="MFK9090427.1"/>
    <property type="molecule type" value="Genomic_DNA"/>
</dbReference>
<gene>
    <name evidence="2" type="ORF">ACJEBI_02865</name>
</gene>
<keyword evidence="3" id="KW-1185">Reference proteome</keyword>
<reference evidence="2 3" key="1">
    <citation type="submission" date="2024-11" db="EMBL/GenBank/DDBJ databases">
        <authorList>
            <person name="Lucas J.A."/>
        </authorList>
    </citation>
    <scope>NUCLEOTIDE SEQUENCE [LARGE SCALE GENOMIC DNA]</scope>
    <source>
        <strain evidence="2 3">Z 5.4</strain>
    </source>
</reference>
<organism evidence="2 3">
    <name type="scientific">Bacillus salipaludis</name>
    <dbReference type="NCBI Taxonomy" id="2547811"/>
    <lineage>
        <taxon>Bacteria</taxon>
        <taxon>Bacillati</taxon>
        <taxon>Bacillota</taxon>
        <taxon>Bacilli</taxon>
        <taxon>Bacillales</taxon>
        <taxon>Bacillaceae</taxon>
        <taxon>Bacillus</taxon>
    </lineage>
</organism>
<feature type="transmembrane region" description="Helical" evidence="1">
    <location>
        <begin position="70"/>
        <end position="91"/>
    </location>
</feature>
<evidence type="ECO:0000256" key="1">
    <source>
        <dbReference type="SAM" id="Phobius"/>
    </source>
</evidence>
<keyword evidence="1" id="KW-0472">Membrane</keyword>
<evidence type="ECO:0000313" key="2">
    <source>
        <dbReference type="EMBL" id="MFK9090427.1"/>
    </source>
</evidence>
<proteinExistence type="predicted"/>
<feature type="transmembrane region" description="Helical" evidence="1">
    <location>
        <begin position="178"/>
        <end position="196"/>
    </location>
</feature>
<feature type="transmembrane region" description="Helical" evidence="1">
    <location>
        <begin position="122"/>
        <end position="142"/>
    </location>
</feature>
<keyword evidence="1" id="KW-1133">Transmembrane helix</keyword>
<feature type="transmembrane region" description="Helical" evidence="1">
    <location>
        <begin position="148"/>
        <end position="166"/>
    </location>
</feature>
<protein>
    <submittedName>
        <fullName evidence="2">Uncharacterized protein</fullName>
    </submittedName>
</protein>
<dbReference type="RefSeq" id="WP_406579123.1">
    <property type="nucleotide sequence ID" value="NZ_JBJHQH010000002.1"/>
</dbReference>
<evidence type="ECO:0000313" key="3">
    <source>
        <dbReference type="Proteomes" id="UP001623041"/>
    </source>
</evidence>
<keyword evidence="1" id="KW-0812">Transmembrane</keyword>
<sequence>MVKINDSSQLTKKPGLLPKFIPNSKERKTVILFSIATVILIIIGIIVIILNRQQLFAQDFRHYKGIFKQLGSISRIGFFAALSIFPTYQLLKSKKIKEFKLRDFQVKKAVQFLAKLVRKWHVPIAVLSSGIVVLHGILAIIRGFKFDFTYLSGIASSIVLLFLMVMGLKRFKRTDHNWHLKLAIGFFILFMIHATFS</sequence>
<dbReference type="Proteomes" id="UP001623041">
    <property type="component" value="Unassembled WGS sequence"/>
</dbReference>
<comment type="caution">
    <text evidence="2">The sequence shown here is derived from an EMBL/GenBank/DDBJ whole genome shotgun (WGS) entry which is preliminary data.</text>
</comment>